<dbReference type="Proteomes" id="UP000321947">
    <property type="component" value="Unassembled WGS sequence"/>
</dbReference>
<organism evidence="2 4">
    <name type="scientific">Cucumis melo var. makuwa</name>
    <name type="common">Oriental melon</name>
    <dbReference type="NCBI Taxonomy" id="1194695"/>
    <lineage>
        <taxon>Eukaryota</taxon>
        <taxon>Viridiplantae</taxon>
        <taxon>Streptophyta</taxon>
        <taxon>Embryophyta</taxon>
        <taxon>Tracheophyta</taxon>
        <taxon>Spermatophyta</taxon>
        <taxon>Magnoliopsida</taxon>
        <taxon>eudicotyledons</taxon>
        <taxon>Gunneridae</taxon>
        <taxon>Pentapetalae</taxon>
        <taxon>rosids</taxon>
        <taxon>fabids</taxon>
        <taxon>Cucurbitales</taxon>
        <taxon>Cucurbitaceae</taxon>
        <taxon>Benincaseae</taxon>
        <taxon>Cucumis</taxon>
    </lineage>
</organism>
<comment type="caution">
    <text evidence="2">The sequence shown here is derived from an EMBL/GenBank/DDBJ whole genome shotgun (WGS) entry which is preliminary data.</text>
</comment>
<dbReference type="SUPFAM" id="SSF56672">
    <property type="entry name" value="DNA/RNA polymerases"/>
    <property type="match status" value="1"/>
</dbReference>
<dbReference type="InterPro" id="IPR053134">
    <property type="entry name" value="RNA-dir_DNA_polymerase"/>
</dbReference>
<proteinExistence type="predicted"/>
<dbReference type="Pfam" id="PF08284">
    <property type="entry name" value="RVP_2"/>
    <property type="match status" value="1"/>
</dbReference>
<dbReference type="EMBL" id="SSTD01015042">
    <property type="protein sequence ID" value="TYK03363.1"/>
    <property type="molecule type" value="Genomic_DNA"/>
</dbReference>
<dbReference type="OrthoDB" id="1938712at2759"/>
<reference evidence="3 4" key="1">
    <citation type="submission" date="2019-08" db="EMBL/GenBank/DDBJ databases">
        <title>Draft genome sequences of two oriental melons (Cucumis melo L. var makuwa).</title>
        <authorList>
            <person name="Kwon S.-Y."/>
        </authorList>
    </citation>
    <scope>NUCLEOTIDE SEQUENCE [LARGE SCALE GENOMIC DNA]</scope>
    <source>
        <strain evidence="4">cv. Chang Bougi</strain>
        <strain evidence="3">cv. SW 3</strain>
        <tissue evidence="2">Leaf</tissue>
    </source>
</reference>
<sequence>MRDFDVILSMDWLSANHASIDCSCKEVVSNPSSMASFKYEAGTMVLPKVTSTMKAMVKEYPGVFPYEHPGLSPHREIDFSIELEPGYVPISRAPYRMASAELKKLKVQLHELLHKDYHQLRIKDSDIPKTAFCSRYGHYEFIVMSFGLTNAPTNEVEHEDHLHQNEVNKRQKRWLELVKDYDCEILYYPSNANVVADALNGKVSHSAALITRQLNALYLVEKHRLVEVRQVEEFSISSKDGLMFERRLCMPTNSVVKTKLLTRAHSSPFSMHPGSTNMFGVLVSEGIETKASRFVATLEYATVEVGECVYGLHYRTTYDPEGLYSDLDYY</sequence>
<dbReference type="Gene3D" id="3.10.10.10">
    <property type="entry name" value="HIV Type 1 Reverse Transcriptase, subunit A, domain 1"/>
    <property type="match status" value="2"/>
</dbReference>
<dbReference type="InterPro" id="IPR043502">
    <property type="entry name" value="DNA/RNA_pol_sf"/>
</dbReference>
<evidence type="ECO:0000313" key="4">
    <source>
        <dbReference type="Proteomes" id="UP000321947"/>
    </source>
</evidence>
<name>A0A5D3BUL0_CUCMM</name>
<evidence type="ECO:0000313" key="3">
    <source>
        <dbReference type="Proteomes" id="UP000321393"/>
    </source>
</evidence>
<dbReference type="AlphaFoldDB" id="A0A5D3BUL0"/>
<evidence type="ECO:0000313" key="2">
    <source>
        <dbReference type="EMBL" id="TYK03363.1"/>
    </source>
</evidence>
<dbReference type="PANTHER" id="PTHR24559">
    <property type="entry name" value="TRANSPOSON TY3-I GAG-POL POLYPROTEIN"/>
    <property type="match status" value="1"/>
</dbReference>
<gene>
    <name evidence="2" type="ORF">E5676_scaffold2392G00250</name>
    <name evidence="1" type="ORF">E6C27_scaffold191G001520</name>
</gene>
<evidence type="ECO:0000313" key="1">
    <source>
        <dbReference type="EMBL" id="KAA0036624.1"/>
    </source>
</evidence>
<protein>
    <submittedName>
        <fullName evidence="2">Ty3-gypsy retrotransposon protein</fullName>
    </submittedName>
</protein>
<dbReference type="Proteomes" id="UP000321393">
    <property type="component" value="Unassembled WGS sequence"/>
</dbReference>
<dbReference type="PANTHER" id="PTHR24559:SF444">
    <property type="entry name" value="REVERSE TRANSCRIPTASE DOMAIN-CONTAINING PROTEIN"/>
    <property type="match status" value="1"/>
</dbReference>
<accession>A0A5D3BUL0</accession>
<dbReference type="EMBL" id="SSTE01019582">
    <property type="protein sequence ID" value="KAA0036624.1"/>
    <property type="molecule type" value="Genomic_DNA"/>
</dbReference>